<evidence type="ECO:0000313" key="2">
    <source>
        <dbReference type="EMBL" id="KAL3384201.1"/>
    </source>
</evidence>
<dbReference type="Proteomes" id="UP001627154">
    <property type="component" value="Unassembled WGS sequence"/>
</dbReference>
<proteinExistence type="predicted"/>
<evidence type="ECO:0000313" key="3">
    <source>
        <dbReference type="Proteomes" id="UP001627154"/>
    </source>
</evidence>
<accession>A0ABD2VTX2</accession>
<dbReference type="Gene3D" id="1.20.5.110">
    <property type="match status" value="1"/>
</dbReference>
<feature type="region of interest" description="Disordered" evidence="1">
    <location>
        <begin position="25"/>
        <end position="71"/>
    </location>
</feature>
<sequence length="218" mass="24634">MPRRMHTTTTTIAYHNYLHLSEQQVMSTTNDNDTASRVTPIKAPPQGHNHAQAKYSKLQTAEPGEDDTSSPHRMCLQDAMCNPNYRLPGMTLAAPKKLTHSQSDNTGILKTVSRQIGSQDLDERQVMLDDLGNEMEIITDSKYDTTMSKMARVFQLSNGNYKNKYAPAPTQANMTPPHHRRNFGSKQQQLDNDYNRQIPNPCSIASTITNCFYICNRN</sequence>
<protein>
    <submittedName>
        <fullName evidence="2">Uncharacterized protein</fullName>
    </submittedName>
</protein>
<dbReference type="EMBL" id="JBJJXI010000177">
    <property type="protein sequence ID" value="KAL3384201.1"/>
    <property type="molecule type" value="Genomic_DNA"/>
</dbReference>
<comment type="caution">
    <text evidence="2">The sequence shown here is derived from an EMBL/GenBank/DDBJ whole genome shotgun (WGS) entry which is preliminary data.</text>
</comment>
<name>A0ABD2VTX2_9HYME</name>
<organism evidence="2 3">
    <name type="scientific">Trichogramma kaykai</name>
    <dbReference type="NCBI Taxonomy" id="54128"/>
    <lineage>
        <taxon>Eukaryota</taxon>
        <taxon>Metazoa</taxon>
        <taxon>Ecdysozoa</taxon>
        <taxon>Arthropoda</taxon>
        <taxon>Hexapoda</taxon>
        <taxon>Insecta</taxon>
        <taxon>Pterygota</taxon>
        <taxon>Neoptera</taxon>
        <taxon>Endopterygota</taxon>
        <taxon>Hymenoptera</taxon>
        <taxon>Apocrita</taxon>
        <taxon>Proctotrupomorpha</taxon>
        <taxon>Chalcidoidea</taxon>
        <taxon>Trichogrammatidae</taxon>
        <taxon>Trichogramma</taxon>
    </lineage>
</organism>
<dbReference type="AlphaFoldDB" id="A0ABD2VTX2"/>
<keyword evidence="3" id="KW-1185">Reference proteome</keyword>
<feature type="compositionally biased region" description="Polar residues" evidence="1">
    <location>
        <begin position="25"/>
        <end position="37"/>
    </location>
</feature>
<reference evidence="2 3" key="1">
    <citation type="journal article" date="2024" name="bioRxiv">
        <title>A reference genome for Trichogramma kaykai: A tiny desert-dwelling parasitoid wasp with competing sex-ratio distorters.</title>
        <authorList>
            <person name="Culotta J."/>
            <person name="Lindsey A.R."/>
        </authorList>
    </citation>
    <scope>NUCLEOTIDE SEQUENCE [LARGE SCALE GENOMIC DNA]</scope>
    <source>
        <strain evidence="2 3">KSX58</strain>
    </source>
</reference>
<evidence type="ECO:0000256" key="1">
    <source>
        <dbReference type="SAM" id="MobiDB-lite"/>
    </source>
</evidence>
<gene>
    <name evidence="2" type="ORF">TKK_019991</name>
</gene>